<evidence type="ECO:0000259" key="1">
    <source>
        <dbReference type="PROSITE" id="PS51340"/>
    </source>
</evidence>
<dbReference type="AlphaFoldDB" id="A0A0B0IK27"/>
<dbReference type="GO" id="GO:0003824">
    <property type="term" value="F:catalytic activity"/>
    <property type="evidence" value="ECO:0007669"/>
    <property type="project" value="InterPro"/>
</dbReference>
<dbReference type="InterPro" id="IPR052353">
    <property type="entry name" value="Benzoxazolinone_Detox_Enz"/>
</dbReference>
<protein>
    <recommendedName>
        <fullName evidence="1">MOSC domain-containing protein</fullName>
    </recommendedName>
</protein>
<dbReference type="RefSeq" id="WP_034629194.1">
    <property type="nucleotide sequence ID" value="NZ_JRJU01000013.1"/>
</dbReference>
<proteinExistence type="predicted"/>
<dbReference type="Gene3D" id="2.40.33.20">
    <property type="entry name" value="PK beta-barrel domain-like"/>
    <property type="match status" value="1"/>
</dbReference>
<dbReference type="EMBL" id="JRJU01000013">
    <property type="protein sequence ID" value="KHF40031.1"/>
    <property type="molecule type" value="Genomic_DNA"/>
</dbReference>
<dbReference type="Pfam" id="PF03473">
    <property type="entry name" value="MOSC"/>
    <property type="match status" value="1"/>
</dbReference>
<gene>
    <name evidence="2" type="ORF">LQ50_12150</name>
</gene>
<dbReference type="PANTHER" id="PTHR30212:SF4">
    <property type="entry name" value="MOSC DOMAIN-CONTAINING PROTEIN"/>
    <property type="match status" value="1"/>
</dbReference>
<dbReference type="GO" id="GO:0030151">
    <property type="term" value="F:molybdenum ion binding"/>
    <property type="evidence" value="ECO:0007669"/>
    <property type="project" value="InterPro"/>
</dbReference>
<dbReference type="SUPFAM" id="SSF50800">
    <property type="entry name" value="PK beta-barrel domain-like"/>
    <property type="match status" value="1"/>
</dbReference>
<evidence type="ECO:0000313" key="3">
    <source>
        <dbReference type="Proteomes" id="UP000030832"/>
    </source>
</evidence>
<dbReference type="eggNOG" id="COG2258">
    <property type="taxonomic scope" value="Bacteria"/>
</dbReference>
<keyword evidence="3" id="KW-1185">Reference proteome</keyword>
<comment type="caution">
    <text evidence="2">The sequence shown here is derived from an EMBL/GenBank/DDBJ whole genome shotgun (WGS) entry which is preliminary data.</text>
</comment>
<dbReference type="InterPro" id="IPR011037">
    <property type="entry name" value="Pyrv_Knase-like_insert_dom_sf"/>
</dbReference>
<organism evidence="2 3">
    <name type="scientific">Halalkalibacter okhensis</name>
    <dbReference type="NCBI Taxonomy" id="333138"/>
    <lineage>
        <taxon>Bacteria</taxon>
        <taxon>Bacillati</taxon>
        <taxon>Bacillota</taxon>
        <taxon>Bacilli</taxon>
        <taxon>Bacillales</taxon>
        <taxon>Bacillaceae</taxon>
        <taxon>Halalkalibacter</taxon>
    </lineage>
</organism>
<name>A0A0B0IK27_9BACI</name>
<evidence type="ECO:0000313" key="2">
    <source>
        <dbReference type="EMBL" id="KHF40031.1"/>
    </source>
</evidence>
<dbReference type="InterPro" id="IPR005302">
    <property type="entry name" value="MoCF_Sase_C"/>
</dbReference>
<dbReference type="PANTHER" id="PTHR30212">
    <property type="entry name" value="PROTEIN YIIM"/>
    <property type="match status" value="1"/>
</dbReference>
<feature type="domain" description="MOSC" evidence="1">
    <location>
        <begin position="31"/>
        <end position="167"/>
    </location>
</feature>
<sequence length="209" mass="23724">MNKGTIVSLNVGTTKNIAGDHEKEVLSAINKQSIKERVLHLSSTQIEGDEQADLINHGGLDKAVCVYPYEHYHYWHKLLGFPLLVGAFGENITLRGFTEADTFIGDIFQWGEAIVQVSQPRRPCFKVAKRHGVNKFPLYIKETGYSGYYLRVLQTGNISAKDPLIFQERKTDCSIEYVNKITYHDKQNQQAINRLVELKELSPAWKASL</sequence>
<dbReference type="GO" id="GO:0030170">
    <property type="term" value="F:pyridoxal phosphate binding"/>
    <property type="evidence" value="ECO:0007669"/>
    <property type="project" value="InterPro"/>
</dbReference>
<accession>A0A0B0IK27</accession>
<dbReference type="Pfam" id="PF03475">
    <property type="entry name" value="YiiM_3-alpha"/>
    <property type="match status" value="1"/>
</dbReference>
<dbReference type="OrthoDB" id="9786134at2"/>
<dbReference type="PROSITE" id="PS51340">
    <property type="entry name" value="MOSC"/>
    <property type="match status" value="1"/>
</dbReference>
<dbReference type="STRING" id="333138.LQ50_12150"/>
<dbReference type="Proteomes" id="UP000030832">
    <property type="component" value="Unassembled WGS sequence"/>
</dbReference>
<reference evidence="2 3" key="1">
    <citation type="submission" date="2014-09" db="EMBL/GenBank/DDBJ databases">
        <title>Genome sequencing and annotation of Bacillus Okhensis strain Kh10-101T.</title>
        <authorList>
            <person name="Prakash J.S."/>
        </authorList>
    </citation>
    <scope>NUCLEOTIDE SEQUENCE [LARGE SCALE GENOMIC DNA]</scope>
    <source>
        <strain evidence="3">Kh10-101T</strain>
    </source>
</reference>
<dbReference type="InterPro" id="IPR005163">
    <property type="entry name" value="Tri_helical_YiiM-like"/>
</dbReference>